<evidence type="ECO:0000259" key="1">
    <source>
        <dbReference type="Pfam" id="PF12169"/>
    </source>
</evidence>
<name>A0A1F6D1G9_9BACT</name>
<accession>A0A1F6D1G9</accession>
<dbReference type="GO" id="GO:0003887">
    <property type="term" value="F:DNA-directed DNA polymerase activity"/>
    <property type="evidence" value="ECO:0007669"/>
    <property type="project" value="InterPro"/>
</dbReference>
<dbReference type="Proteomes" id="UP000177659">
    <property type="component" value="Unassembled WGS sequence"/>
</dbReference>
<sequence>MIAILAEGSFRDAWGTLQKILSCSKDKKVSVEEVELVTGAPKGKLVNEFIEAIDERNLDDGLETVQEVVASNLDIKTFLKLVLHKVRAVLLLRYAADLEKMLEEQFVEEDFAFLKELSAKKGSHINSEALYELLGAYDAVSRSYIPQLPLELALVKLVKKE</sequence>
<gene>
    <name evidence="2" type="ORF">A3D62_01395</name>
</gene>
<comment type="caution">
    <text evidence="2">The sequence shown here is derived from an EMBL/GenBank/DDBJ whole genome shotgun (WGS) entry which is preliminary data.</text>
</comment>
<dbReference type="Pfam" id="PF12169">
    <property type="entry name" value="DNA_pol3_gamma3"/>
    <property type="match status" value="1"/>
</dbReference>
<dbReference type="Gene3D" id="1.10.8.60">
    <property type="match status" value="1"/>
</dbReference>
<organism evidence="2 3">
    <name type="scientific">Candidatus Kaiserbacteria bacterium RIFCSPHIGHO2_02_FULL_49_11</name>
    <dbReference type="NCBI Taxonomy" id="1798489"/>
    <lineage>
        <taxon>Bacteria</taxon>
        <taxon>Candidatus Kaiseribacteriota</taxon>
    </lineage>
</organism>
<evidence type="ECO:0000313" key="2">
    <source>
        <dbReference type="EMBL" id="OGG55225.1"/>
    </source>
</evidence>
<reference evidence="2 3" key="1">
    <citation type="journal article" date="2016" name="Nat. Commun.">
        <title>Thousands of microbial genomes shed light on interconnected biogeochemical processes in an aquifer system.</title>
        <authorList>
            <person name="Anantharaman K."/>
            <person name="Brown C.T."/>
            <person name="Hug L.A."/>
            <person name="Sharon I."/>
            <person name="Castelle C.J."/>
            <person name="Probst A.J."/>
            <person name="Thomas B.C."/>
            <person name="Singh A."/>
            <person name="Wilkins M.J."/>
            <person name="Karaoz U."/>
            <person name="Brodie E.L."/>
            <person name="Williams K.H."/>
            <person name="Hubbard S.S."/>
            <person name="Banfield J.F."/>
        </authorList>
    </citation>
    <scope>NUCLEOTIDE SEQUENCE [LARGE SCALE GENOMIC DNA]</scope>
</reference>
<dbReference type="InterPro" id="IPR022754">
    <property type="entry name" value="DNA_pol_III_gamma-3"/>
</dbReference>
<protein>
    <recommendedName>
        <fullName evidence="1">DNA polymerase III gamma subunit domain-containing protein</fullName>
    </recommendedName>
</protein>
<evidence type="ECO:0000313" key="3">
    <source>
        <dbReference type="Proteomes" id="UP000177659"/>
    </source>
</evidence>
<dbReference type="AlphaFoldDB" id="A0A1F6D1G9"/>
<dbReference type="EMBL" id="MFLC01000008">
    <property type="protein sequence ID" value="OGG55225.1"/>
    <property type="molecule type" value="Genomic_DNA"/>
</dbReference>
<feature type="domain" description="DNA polymerase III gamma subunit" evidence="1">
    <location>
        <begin position="29"/>
        <end position="159"/>
    </location>
</feature>
<proteinExistence type="predicted"/>